<organism evidence="2 3">
    <name type="scientific">Discostella pseudostelligera</name>
    <dbReference type="NCBI Taxonomy" id="259834"/>
    <lineage>
        <taxon>Eukaryota</taxon>
        <taxon>Sar</taxon>
        <taxon>Stramenopiles</taxon>
        <taxon>Ochrophyta</taxon>
        <taxon>Bacillariophyta</taxon>
        <taxon>Coscinodiscophyceae</taxon>
        <taxon>Thalassiosirophycidae</taxon>
        <taxon>Stephanodiscales</taxon>
        <taxon>Stephanodiscaceae</taxon>
        <taxon>Discostella</taxon>
    </lineage>
</organism>
<evidence type="ECO:0000256" key="1">
    <source>
        <dbReference type="SAM" id="MobiDB-lite"/>
    </source>
</evidence>
<comment type="caution">
    <text evidence="2">The sequence shown here is derived from an EMBL/GenBank/DDBJ whole genome shotgun (WGS) entry which is preliminary data.</text>
</comment>
<keyword evidence="3" id="KW-1185">Reference proteome</keyword>
<feature type="region of interest" description="Disordered" evidence="1">
    <location>
        <begin position="30"/>
        <end position="86"/>
    </location>
</feature>
<accession>A0ABD3M2D1</accession>
<name>A0ABD3M2D1_9STRA</name>
<protein>
    <submittedName>
        <fullName evidence="2">Uncharacterized protein</fullName>
    </submittedName>
</protein>
<evidence type="ECO:0000313" key="2">
    <source>
        <dbReference type="EMBL" id="KAL3758149.1"/>
    </source>
</evidence>
<evidence type="ECO:0000313" key="3">
    <source>
        <dbReference type="Proteomes" id="UP001530293"/>
    </source>
</evidence>
<sequence>MTTTHQLSPYEQFRLDRIKRNEERLASLGLAEAKQAIKTSSSRRQPSTPSGQLNRPKRSSSTMVTPSPPSRSSRRLTHKPVQYEPLMDDTTSIRKKIKLSAKKKATTSSNSNLKYAVPMDITSSPLSDKEKAIVCKKIEGDFLGKFEDYLTNVDTLSYQNKRNVLRQITKLATGEGIRYDSKAYGWPENCVFLGGIKVGPTDDILKLMDHGRECEEKWGEDHGNGWLLSHPLKKLYMFQRYLLEE</sequence>
<proteinExistence type="predicted"/>
<feature type="compositionally biased region" description="Low complexity" evidence="1">
    <location>
        <begin position="39"/>
        <end position="52"/>
    </location>
</feature>
<dbReference type="AlphaFoldDB" id="A0ABD3M2D1"/>
<gene>
    <name evidence="2" type="ORF">ACHAWU_004230</name>
</gene>
<reference evidence="2 3" key="1">
    <citation type="submission" date="2024-10" db="EMBL/GenBank/DDBJ databases">
        <title>Updated reference genomes for cyclostephanoid diatoms.</title>
        <authorList>
            <person name="Roberts W.R."/>
            <person name="Alverson A.J."/>
        </authorList>
    </citation>
    <scope>NUCLEOTIDE SEQUENCE [LARGE SCALE GENOMIC DNA]</scope>
    <source>
        <strain evidence="2 3">AJA232-27</strain>
    </source>
</reference>
<dbReference type="Proteomes" id="UP001530293">
    <property type="component" value="Unassembled WGS sequence"/>
</dbReference>
<dbReference type="EMBL" id="JALLBG020000240">
    <property type="protein sequence ID" value="KAL3758149.1"/>
    <property type="molecule type" value="Genomic_DNA"/>
</dbReference>